<sequence>MTSDQSRKKHLSFMVLQLNDFYYQDTVTVTVKGLELQLVKILTLFTSIDISSNRFSGEIPNTIGRLKELYLLNVSHNEFTGSIPPSSRNLSQLEALDMSSNKLTGKIPSVLTKLSFLSTFNLSYNQLEGQIPTGPQFQTFTETSYNGNKGLCGFPLDRSCSSSIVPVPSSVPSSGDDWQPFLHGMGVGSRQTHLSR</sequence>
<evidence type="ECO:0000313" key="2">
    <source>
        <dbReference type="Proteomes" id="UP001055879"/>
    </source>
</evidence>
<evidence type="ECO:0000313" key="1">
    <source>
        <dbReference type="EMBL" id="KAI3729966.1"/>
    </source>
</evidence>
<dbReference type="Proteomes" id="UP001055879">
    <property type="component" value="Linkage Group LG05"/>
</dbReference>
<comment type="caution">
    <text evidence="1">The sequence shown here is derived from an EMBL/GenBank/DDBJ whole genome shotgun (WGS) entry which is preliminary data.</text>
</comment>
<proteinExistence type="predicted"/>
<reference evidence="2" key="1">
    <citation type="journal article" date="2022" name="Mol. Ecol. Resour.">
        <title>The genomes of chicory, endive, great burdock and yacon provide insights into Asteraceae palaeo-polyploidization history and plant inulin production.</title>
        <authorList>
            <person name="Fan W."/>
            <person name="Wang S."/>
            <person name="Wang H."/>
            <person name="Wang A."/>
            <person name="Jiang F."/>
            <person name="Liu H."/>
            <person name="Zhao H."/>
            <person name="Xu D."/>
            <person name="Zhang Y."/>
        </authorList>
    </citation>
    <scope>NUCLEOTIDE SEQUENCE [LARGE SCALE GENOMIC DNA]</scope>
    <source>
        <strain evidence="2">cv. Niubang</strain>
    </source>
</reference>
<gene>
    <name evidence="1" type="ORF">L6452_18639</name>
</gene>
<name>A0ACB9C6S8_ARCLA</name>
<reference evidence="1 2" key="2">
    <citation type="journal article" date="2022" name="Mol. Ecol. Resour.">
        <title>The genomes of chicory, endive, great burdock and yacon provide insights into Asteraceae paleo-polyploidization history and plant inulin production.</title>
        <authorList>
            <person name="Fan W."/>
            <person name="Wang S."/>
            <person name="Wang H."/>
            <person name="Wang A."/>
            <person name="Jiang F."/>
            <person name="Liu H."/>
            <person name="Zhao H."/>
            <person name="Xu D."/>
            <person name="Zhang Y."/>
        </authorList>
    </citation>
    <scope>NUCLEOTIDE SEQUENCE [LARGE SCALE GENOMIC DNA]</scope>
    <source>
        <strain evidence="2">cv. Niubang</strain>
    </source>
</reference>
<protein>
    <submittedName>
        <fullName evidence="1">Uncharacterized protein</fullName>
    </submittedName>
</protein>
<organism evidence="1 2">
    <name type="scientific">Arctium lappa</name>
    <name type="common">Greater burdock</name>
    <name type="synonym">Lappa major</name>
    <dbReference type="NCBI Taxonomy" id="4217"/>
    <lineage>
        <taxon>Eukaryota</taxon>
        <taxon>Viridiplantae</taxon>
        <taxon>Streptophyta</taxon>
        <taxon>Embryophyta</taxon>
        <taxon>Tracheophyta</taxon>
        <taxon>Spermatophyta</taxon>
        <taxon>Magnoliopsida</taxon>
        <taxon>eudicotyledons</taxon>
        <taxon>Gunneridae</taxon>
        <taxon>Pentapetalae</taxon>
        <taxon>asterids</taxon>
        <taxon>campanulids</taxon>
        <taxon>Asterales</taxon>
        <taxon>Asteraceae</taxon>
        <taxon>Carduoideae</taxon>
        <taxon>Cardueae</taxon>
        <taxon>Arctiinae</taxon>
        <taxon>Arctium</taxon>
    </lineage>
</organism>
<dbReference type="EMBL" id="CM042051">
    <property type="protein sequence ID" value="KAI3729966.1"/>
    <property type="molecule type" value="Genomic_DNA"/>
</dbReference>
<keyword evidence="2" id="KW-1185">Reference proteome</keyword>
<accession>A0ACB9C6S8</accession>